<dbReference type="AlphaFoldDB" id="A0AAN8KMR7"/>
<keyword evidence="15" id="KW-0325">Glycoprotein</keyword>
<evidence type="ECO:0000256" key="14">
    <source>
        <dbReference type="ARBA" id="ARBA00023157"/>
    </source>
</evidence>
<evidence type="ECO:0008006" key="21">
    <source>
        <dbReference type="Google" id="ProtNLM"/>
    </source>
</evidence>
<feature type="domain" description="VWFA" evidence="18">
    <location>
        <begin position="188"/>
        <end position="242"/>
    </location>
</feature>
<dbReference type="GO" id="GO:0046872">
    <property type="term" value="F:metal ion binding"/>
    <property type="evidence" value="ECO:0007669"/>
    <property type="project" value="UniProtKB-KW"/>
</dbReference>
<evidence type="ECO:0000256" key="2">
    <source>
        <dbReference type="ARBA" id="ARBA00007060"/>
    </source>
</evidence>
<dbReference type="GO" id="GO:0005245">
    <property type="term" value="F:voltage-gated calcium channel activity"/>
    <property type="evidence" value="ECO:0007669"/>
    <property type="project" value="TreeGrafter"/>
</dbReference>
<evidence type="ECO:0000256" key="7">
    <source>
        <dbReference type="ARBA" id="ARBA00022723"/>
    </source>
</evidence>
<protein>
    <recommendedName>
        <fullName evidence="21">VWFA domain-containing protein</fullName>
    </recommendedName>
</protein>
<keyword evidence="11" id="KW-1133">Transmembrane helix</keyword>
<keyword evidence="3" id="KW-0813">Transport</keyword>
<evidence type="ECO:0000313" key="19">
    <source>
        <dbReference type="EMBL" id="KAK6292379.1"/>
    </source>
</evidence>
<dbReference type="Pfam" id="PF13768">
    <property type="entry name" value="VWA_3"/>
    <property type="match status" value="2"/>
</dbReference>
<keyword evidence="16" id="KW-0407">Ion channel</keyword>
<evidence type="ECO:0000256" key="5">
    <source>
        <dbReference type="ARBA" id="ARBA00022673"/>
    </source>
</evidence>
<evidence type="ECO:0000259" key="17">
    <source>
        <dbReference type="Pfam" id="PF08399"/>
    </source>
</evidence>
<keyword evidence="6" id="KW-0812">Transmembrane</keyword>
<dbReference type="Gene3D" id="3.40.50.410">
    <property type="entry name" value="von Willebrand factor, type A domain"/>
    <property type="match status" value="2"/>
</dbReference>
<keyword evidence="7" id="KW-0479">Metal-binding</keyword>
<feature type="domain" description="VWA N-terminal" evidence="17">
    <location>
        <begin position="13"/>
        <end position="108"/>
    </location>
</feature>
<name>A0AAN8KMR7_9TELE</name>
<evidence type="ECO:0000256" key="11">
    <source>
        <dbReference type="ARBA" id="ARBA00022989"/>
    </source>
</evidence>
<keyword evidence="12" id="KW-0406">Ion transport</keyword>
<dbReference type="Proteomes" id="UP001356427">
    <property type="component" value="Unassembled WGS sequence"/>
</dbReference>
<evidence type="ECO:0000256" key="4">
    <source>
        <dbReference type="ARBA" id="ARBA00022568"/>
    </source>
</evidence>
<dbReference type="PANTHER" id="PTHR10166:SF59">
    <property type="entry name" value="VOLTAGE-DEPENDENT CALCIUM CHANNEL SUBUNIT ALPHA-2_DELTA-4"/>
    <property type="match status" value="1"/>
</dbReference>
<keyword evidence="8" id="KW-0732">Signal</keyword>
<evidence type="ECO:0000256" key="6">
    <source>
        <dbReference type="ARBA" id="ARBA00022692"/>
    </source>
</evidence>
<dbReference type="Gene3D" id="3.30.450.20">
    <property type="entry name" value="PAS domain"/>
    <property type="match status" value="1"/>
</dbReference>
<evidence type="ECO:0000256" key="10">
    <source>
        <dbReference type="ARBA" id="ARBA00022882"/>
    </source>
</evidence>
<keyword evidence="10" id="KW-0851">Voltage-gated channel</keyword>
<evidence type="ECO:0000256" key="3">
    <source>
        <dbReference type="ARBA" id="ARBA00022448"/>
    </source>
</evidence>
<dbReference type="InterPro" id="IPR013608">
    <property type="entry name" value="VWA_N"/>
</dbReference>
<evidence type="ECO:0000259" key="18">
    <source>
        <dbReference type="Pfam" id="PF13768"/>
    </source>
</evidence>
<dbReference type="InterPro" id="IPR051173">
    <property type="entry name" value="Ca_channel_alpha-2/delta"/>
</dbReference>
<dbReference type="InterPro" id="IPR002035">
    <property type="entry name" value="VWF_A"/>
</dbReference>
<evidence type="ECO:0000256" key="12">
    <source>
        <dbReference type="ARBA" id="ARBA00023065"/>
    </source>
</evidence>
<comment type="similarity">
    <text evidence="2">Belongs to the calcium channel subunit alpha-2/delta family.</text>
</comment>
<dbReference type="FunFam" id="3.30.450.20:FF:000012">
    <property type="entry name" value="Calcium channel, voltage-dependent, alpha2/delta subunit 3"/>
    <property type="match status" value="1"/>
</dbReference>
<proteinExistence type="inferred from homology"/>
<keyword evidence="14" id="KW-1015">Disulfide bond</keyword>
<organism evidence="19 20">
    <name type="scientific">Coregonus suidteri</name>
    <dbReference type="NCBI Taxonomy" id="861788"/>
    <lineage>
        <taxon>Eukaryota</taxon>
        <taxon>Metazoa</taxon>
        <taxon>Chordata</taxon>
        <taxon>Craniata</taxon>
        <taxon>Vertebrata</taxon>
        <taxon>Euteleostomi</taxon>
        <taxon>Actinopterygii</taxon>
        <taxon>Neopterygii</taxon>
        <taxon>Teleostei</taxon>
        <taxon>Protacanthopterygii</taxon>
        <taxon>Salmoniformes</taxon>
        <taxon>Salmonidae</taxon>
        <taxon>Coregoninae</taxon>
        <taxon>Coregonus</taxon>
    </lineage>
</organism>
<keyword evidence="4" id="KW-0109">Calcium transport</keyword>
<evidence type="ECO:0000256" key="13">
    <source>
        <dbReference type="ARBA" id="ARBA00023136"/>
    </source>
</evidence>
<comment type="subcellular location">
    <subcellularLocation>
        <location evidence="1">Membrane</location>
        <topology evidence="1">Single-pass type I membrane protein</topology>
    </subcellularLocation>
</comment>
<dbReference type="EMBL" id="JAGTTL010000038">
    <property type="protein sequence ID" value="KAK6292379.1"/>
    <property type="molecule type" value="Genomic_DNA"/>
</dbReference>
<keyword evidence="5" id="KW-0107">Calcium channel</keyword>
<evidence type="ECO:0000256" key="9">
    <source>
        <dbReference type="ARBA" id="ARBA00022837"/>
    </source>
</evidence>
<dbReference type="SUPFAM" id="SSF53300">
    <property type="entry name" value="vWA-like"/>
    <property type="match status" value="1"/>
</dbReference>
<evidence type="ECO:0000256" key="16">
    <source>
        <dbReference type="ARBA" id="ARBA00023303"/>
    </source>
</evidence>
<reference evidence="19 20" key="1">
    <citation type="submission" date="2021-04" db="EMBL/GenBank/DDBJ databases">
        <authorList>
            <person name="De Guttry C."/>
            <person name="Zahm M."/>
            <person name="Klopp C."/>
            <person name="Cabau C."/>
            <person name="Louis A."/>
            <person name="Berthelot C."/>
            <person name="Parey E."/>
            <person name="Roest Crollius H."/>
            <person name="Montfort J."/>
            <person name="Robinson-Rechavi M."/>
            <person name="Bucao C."/>
            <person name="Bouchez O."/>
            <person name="Gislard M."/>
            <person name="Lluch J."/>
            <person name="Milhes M."/>
            <person name="Lampietro C."/>
            <person name="Lopez Roques C."/>
            <person name="Donnadieu C."/>
            <person name="Braasch I."/>
            <person name="Desvignes T."/>
            <person name="Postlethwait J."/>
            <person name="Bobe J."/>
            <person name="Wedekind C."/>
            <person name="Guiguen Y."/>
        </authorList>
    </citation>
    <scope>NUCLEOTIDE SEQUENCE [LARGE SCALE GENOMIC DNA]</scope>
    <source>
        <strain evidence="19">Cs_M1</strain>
        <tissue evidence="19">Blood</tissue>
    </source>
</reference>
<sequence>MELLCRKMKSVAEAEETLEEQRCLESWEESFPLEENEHFNKLQVNTLQSDIQVPTNVYNKDPGILNGVYMSEALNDVFVDNFQKDPTLTWQYFGSATGFFRLYPGIAWTPDENGVVTFDCRNRNWYIQAATSPKDIIIVVDVSGSMKGLRLTIAKHTINTILDTLGENDFVNVIAAASLGQGSLCNQAIMLITDGAMEDYEEVFQEFNWPERRVRVFTYLIGREVTFADTVKWIACNNKGYYTHVSTLADVQENVMEYLHVLSRPMVINHDHDIIWTEAYMDSALFNTQAQSLLLMTSVAMPVFSKKKETLSHGILLGVVGTDVPLRELMRLAPRYKLGVHGYAFLNTNNGYILSHPDLRPLYKEGKKLKPKPNYNSVDLAEVEWEDTDETLRTAMVKGETGTLSLDVRATVEKGTPFSLGMVLTRGHGEYIFLGNVSVKEGLNDLMQPDVSIANEWTYCETDIDPHHRKLTQLQAVFRYLTGKEPDLECDEELLRQTLFDAVVTAPMEAYWTAMMLNPSG</sequence>
<dbReference type="GO" id="GO:0005891">
    <property type="term" value="C:voltage-gated calcium channel complex"/>
    <property type="evidence" value="ECO:0007669"/>
    <property type="project" value="TreeGrafter"/>
</dbReference>
<evidence type="ECO:0000313" key="20">
    <source>
        <dbReference type="Proteomes" id="UP001356427"/>
    </source>
</evidence>
<dbReference type="Pfam" id="PF08399">
    <property type="entry name" value="VWA_N"/>
    <property type="match status" value="1"/>
</dbReference>
<keyword evidence="9" id="KW-0106">Calcium</keyword>
<evidence type="ECO:0000256" key="15">
    <source>
        <dbReference type="ARBA" id="ARBA00023180"/>
    </source>
</evidence>
<accession>A0AAN8KMR7</accession>
<feature type="domain" description="VWFA" evidence="18">
    <location>
        <begin position="135"/>
        <end position="176"/>
    </location>
</feature>
<comment type="caution">
    <text evidence="19">The sequence shown here is derived from an EMBL/GenBank/DDBJ whole genome shotgun (WGS) entry which is preliminary data.</text>
</comment>
<keyword evidence="13" id="KW-0472">Membrane</keyword>
<dbReference type="FunFam" id="3.40.50.410:FF:000007">
    <property type="entry name" value="Calcium voltage-gated channel auxiliary subunit alpha2delta 3"/>
    <property type="match status" value="1"/>
</dbReference>
<evidence type="ECO:0000256" key="8">
    <source>
        <dbReference type="ARBA" id="ARBA00022729"/>
    </source>
</evidence>
<keyword evidence="20" id="KW-1185">Reference proteome</keyword>
<evidence type="ECO:0000256" key="1">
    <source>
        <dbReference type="ARBA" id="ARBA00004479"/>
    </source>
</evidence>
<dbReference type="InterPro" id="IPR036465">
    <property type="entry name" value="vWFA_dom_sf"/>
</dbReference>
<gene>
    <name evidence="19" type="ORF">J4Q44_G00369630</name>
</gene>
<dbReference type="PANTHER" id="PTHR10166">
    <property type="entry name" value="VOLTAGE-DEPENDENT CALCIUM CHANNEL SUBUNIT ALPHA-2/DELTA-RELATED"/>
    <property type="match status" value="1"/>
</dbReference>